<feature type="transmembrane region" description="Helical" evidence="1">
    <location>
        <begin position="58"/>
        <end position="75"/>
    </location>
</feature>
<sequence>MNILYTVLFLVFVFTTFFNNGIQAYIHLEAYPLFAFVGATEFPAYLKEYERRLPLPLLLPYFATVLSNLLLLIFRPAQLSLVWLIVALVLNIAVTVVTLVLATPVYNRHKQAGKITLDGMRELLRINFLRLALSTLSSVIVIYLLCSVFTI</sequence>
<comment type="caution">
    <text evidence="2">The sequence shown here is derived from an EMBL/GenBank/DDBJ whole genome shotgun (WGS) entry which is preliminary data.</text>
</comment>
<accession>A0A8J3HWW7</accession>
<reference evidence="2" key="1">
    <citation type="submission" date="2020-10" db="EMBL/GenBank/DDBJ databases">
        <title>Taxonomic study of unclassified bacteria belonging to the class Ktedonobacteria.</title>
        <authorList>
            <person name="Yabe S."/>
            <person name="Wang C.M."/>
            <person name="Zheng Y."/>
            <person name="Sakai Y."/>
            <person name="Cavaletti L."/>
            <person name="Monciardini P."/>
            <person name="Donadio S."/>
        </authorList>
    </citation>
    <scope>NUCLEOTIDE SEQUENCE</scope>
    <source>
        <strain evidence="2">SOSP1-1</strain>
    </source>
</reference>
<evidence type="ECO:0000313" key="3">
    <source>
        <dbReference type="Proteomes" id="UP000612362"/>
    </source>
</evidence>
<dbReference type="RefSeq" id="WP_220191749.1">
    <property type="nucleotide sequence ID" value="NZ_BNJF01000001.1"/>
</dbReference>
<dbReference type="AlphaFoldDB" id="A0A8J3HWW7"/>
<feature type="transmembrane region" description="Helical" evidence="1">
    <location>
        <begin position="128"/>
        <end position="150"/>
    </location>
</feature>
<evidence type="ECO:0000313" key="2">
    <source>
        <dbReference type="EMBL" id="GHO42172.1"/>
    </source>
</evidence>
<evidence type="ECO:0000256" key="1">
    <source>
        <dbReference type="SAM" id="Phobius"/>
    </source>
</evidence>
<organism evidence="2 3">
    <name type="scientific">Ktedonospora formicarum</name>
    <dbReference type="NCBI Taxonomy" id="2778364"/>
    <lineage>
        <taxon>Bacteria</taxon>
        <taxon>Bacillati</taxon>
        <taxon>Chloroflexota</taxon>
        <taxon>Ktedonobacteria</taxon>
        <taxon>Ktedonobacterales</taxon>
        <taxon>Ktedonobacteraceae</taxon>
        <taxon>Ktedonospora</taxon>
    </lineage>
</organism>
<proteinExistence type="predicted"/>
<name>A0A8J3HWW7_9CHLR</name>
<evidence type="ECO:0008006" key="4">
    <source>
        <dbReference type="Google" id="ProtNLM"/>
    </source>
</evidence>
<keyword evidence="1" id="KW-0812">Transmembrane</keyword>
<gene>
    <name evidence="2" type="ORF">KSX_03350</name>
</gene>
<protein>
    <recommendedName>
        <fullName evidence="4">DUF1772 domain-containing protein</fullName>
    </recommendedName>
</protein>
<dbReference type="EMBL" id="BNJF01000001">
    <property type="protein sequence ID" value="GHO42172.1"/>
    <property type="molecule type" value="Genomic_DNA"/>
</dbReference>
<keyword evidence="1" id="KW-0472">Membrane</keyword>
<keyword evidence="1" id="KW-1133">Transmembrane helix</keyword>
<dbReference type="Proteomes" id="UP000612362">
    <property type="component" value="Unassembled WGS sequence"/>
</dbReference>
<keyword evidence="3" id="KW-1185">Reference proteome</keyword>
<feature type="transmembrane region" description="Helical" evidence="1">
    <location>
        <begin position="81"/>
        <end position="107"/>
    </location>
</feature>